<proteinExistence type="predicted"/>
<comment type="caution">
    <text evidence="3">The sequence shown here is derived from an EMBL/GenBank/DDBJ whole genome shotgun (WGS) entry which is preliminary data.</text>
</comment>
<name>A0AAN6WUP2_9PEZI</name>
<evidence type="ECO:0000313" key="3">
    <source>
        <dbReference type="EMBL" id="KAK4186782.1"/>
    </source>
</evidence>
<dbReference type="InterPro" id="IPR045518">
    <property type="entry name" value="2EXR"/>
</dbReference>
<accession>A0AAN6WUP2</accession>
<evidence type="ECO:0000313" key="4">
    <source>
        <dbReference type="Proteomes" id="UP001302126"/>
    </source>
</evidence>
<sequence length="451" mass="49491">MSGLQDNTTASGNEHDSMAQGTPTASPFPIMGTQSSASFMVTPFTMPSGNYPPTVQVRTSSAGSAMTTGTPMPGPSFRHLVHRNPDGILFTSYDQIATPSPPPPAAGQLPPLRPAPLDYNPYPVIGAPNSYLMAQAAPNPSYTMPASYNPVTPAGPLLPANPAPVAQMLPYTIDKPLGKLWHQLPAEVRQKIWRTAALIWSVPSVCVYKRCVREGSTEDVNDSLKELAVYQPYHPTLLLICSESHDVAIETGRVARAFDPRIDILFVNGLRRLQNLVSCDKPERSAPAFWAFTQNIRYLAITMSETKRLLYSHFNANTGALKNVQEITIIVPKNWASVNVRLDSTQPSAAATIYPPISPYMKAVPYEDIRNLMEVGVGFRQDYIYGTNVMGWVQTRMSGEQYLDQLRQKIQQGAGRGDILSEICTVEPVVQGKARFCKGRGGRRRDVQDGQ</sequence>
<gene>
    <name evidence="3" type="ORF">QBC35DRAFT_553297</name>
</gene>
<feature type="compositionally biased region" description="Polar residues" evidence="1">
    <location>
        <begin position="1"/>
        <end position="12"/>
    </location>
</feature>
<evidence type="ECO:0000259" key="2">
    <source>
        <dbReference type="Pfam" id="PF20150"/>
    </source>
</evidence>
<reference evidence="3" key="2">
    <citation type="submission" date="2023-05" db="EMBL/GenBank/DDBJ databases">
        <authorList>
            <consortium name="Lawrence Berkeley National Laboratory"/>
            <person name="Steindorff A."/>
            <person name="Hensen N."/>
            <person name="Bonometti L."/>
            <person name="Westerberg I."/>
            <person name="Brannstrom I.O."/>
            <person name="Guillou S."/>
            <person name="Cros-Aarteil S."/>
            <person name="Calhoun S."/>
            <person name="Haridas S."/>
            <person name="Kuo A."/>
            <person name="Mondo S."/>
            <person name="Pangilinan J."/>
            <person name="Riley R."/>
            <person name="Labutti K."/>
            <person name="Andreopoulos B."/>
            <person name="Lipzen A."/>
            <person name="Chen C."/>
            <person name="Yanf M."/>
            <person name="Daum C."/>
            <person name="Ng V."/>
            <person name="Clum A."/>
            <person name="Ohm R."/>
            <person name="Martin F."/>
            <person name="Silar P."/>
            <person name="Natvig D."/>
            <person name="Lalanne C."/>
            <person name="Gautier V."/>
            <person name="Ament-Velasquez S.L."/>
            <person name="Kruys A."/>
            <person name="Hutchinson M.I."/>
            <person name="Powell A.J."/>
            <person name="Barry K."/>
            <person name="Miller A.N."/>
            <person name="Grigoriev I.V."/>
            <person name="Debuchy R."/>
            <person name="Gladieux P."/>
            <person name="Thoren M.H."/>
            <person name="Johannesson H."/>
        </authorList>
    </citation>
    <scope>NUCLEOTIDE SEQUENCE</scope>
    <source>
        <strain evidence="3">PSN309</strain>
    </source>
</reference>
<keyword evidence="4" id="KW-1185">Reference proteome</keyword>
<organism evidence="3 4">
    <name type="scientific">Podospora australis</name>
    <dbReference type="NCBI Taxonomy" id="1536484"/>
    <lineage>
        <taxon>Eukaryota</taxon>
        <taxon>Fungi</taxon>
        <taxon>Dikarya</taxon>
        <taxon>Ascomycota</taxon>
        <taxon>Pezizomycotina</taxon>
        <taxon>Sordariomycetes</taxon>
        <taxon>Sordariomycetidae</taxon>
        <taxon>Sordariales</taxon>
        <taxon>Podosporaceae</taxon>
        <taxon>Podospora</taxon>
    </lineage>
</organism>
<dbReference type="AlphaFoldDB" id="A0AAN6WUP2"/>
<reference evidence="3" key="1">
    <citation type="journal article" date="2023" name="Mol. Phylogenet. Evol.">
        <title>Genome-scale phylogeny and comparative genomics of the fungal order Sordariales.</title>
        <authorList>
            <person name="Hensen N."/>
            <person name="Bonometti L."/>
            <person name="Westerberg I."/>
            <person name="Brannstrom I.O."/>
            <person name="Guillou S."/>
            <person name="Cros-Aarteil S."/>
            <person name="Calhoun S."/>
            <person name="Haridas S."/>
            <person name="Kuo A."/>
            <person name="Mondo S."/>
            <person name="Pangilinan J."/>
            <person name="Riley R."/>
            <person name="LaButti K."/>
            <person name="Andreopoulos B."/>
            <person name="Lipzen A."/>
            <person name="Chen C."/>
            <person name="Yan M."/>
            <person name="Daum C."/>
            <person name="Ng V."/>
            <person name="Clum A."/>
            <person name="Steindorff A."/>
            <person name="Ohm R.A."/>
            <person name="Martin F."/>
            <person name="Silar P."/>
            <person name="Natvig D.O."/>
            <person name="Lalanne C."/>
            <person name="Gautier V."/>
            <person name="Ament-Velasquez S.L."/>
            <person name="Kruys A."/>
            <person name="Hutchinson M.I."/>
            <person name="Powell A.J."/>
            <person name="Barry K."/>
            <person name="Miller A.N."/>
            <person name="Grigoriev I.V."/>
            <person name="Debuchy R."/>
            <person name="Gladieux P."/>
            <person name="Hiltunen Thoren M."/>
            <person name="Johannesson H."/>
        </authorList>
    </citation>
    <scope>NUCLEOTIDE SEQUENCE</scope>
    <source>
        <strain evidence="3">PSN309</strain>
    </source>
</reference>
<evidence type="ECO:0000256" key="1">
    <source>
        <dbReference type="SAM" id="MobiDB-lite"/>
    </source>
</evidence>
<feature type="domain" description="2EXR" evidence="2">
    <location>
        <begin position="181"/>
        <end position="262"/>
    </location>
</feature>
<protein>
    <recommendedName>
        <fullName evidence="2">2EXR domain-containing protein</fullName>
    </recommendedName>
</protein>
<dbReference type="Pfam" id="PF20150">
    <property type="entry name" value="2EXR"/>
    <property type="match status" value="1"/>
</dbReference>
<feature type="region of interest" description="Disordered" evidence="1">
    <location>
        <begin position="1"/>
        <end position="31"/>
    </location>
</feature>
<dbReference type="EMBL" id="MU864415">
    <property type="protein sequence ID" value="KAK4186782.1"/>
    <property type="molecule type" value="Genomic_DNA"/>
</dbReference>
<dbReference type="Proteomes" id="UP001302126">
    <property type="component" value="Unassembled WGS sequence"/>
</dbReference>